<sequence length="486" mass="54213">MKTYNLIFLFCLPVLFKPFCVYAQDPTPAELAGLSNTFGKSISHKSLTLNHEVDRKTSKALRKYAKYEKTILRKLYKTDSVAARNFYIVSEQRYKDLQRKLAAPGAMSRYFPALDTITSSLKFLQQSKLGGAQGGEVRNAVANVTAFTAKLKNAEDIKQYLQESKSYIKDQLNRFKLSKELTKINKELYYYSEELIGIKETFSNQRKAERTILSILGRMKPFEEFIQKNGMLAGLFAAGSQGNGSAAADLTGLQTRSAMNELIQNQLAAGGPNAQGAMQANLQAGQAQLQQLKNKIGETGNRGSDDIMPEGFKPNPQRTKSFLQRLELTTSLQSHKSNGYFPASSELGAGIGYRLSNAGTIGLGVSYKLGLGENIRRIQLTHQGVGLRSYVDIKFPVTLFGIKKTRGSWWITGGYERNYLSEIRKIADLKDQPAWQQSALLGISKTVSFSSKPLKGARLQLLWDFLSYRQAPRPGPLVFRMGYTLR</sequence>
<keyword evidence="1" id="KW-0175">Coiled coil</keyword>
<name>A0A1V9FD70_9BACT</name>
<keyword evidence="4" id="KW-1185">Reference proteome</keyword>
<dbReference type="EMBL" id="LWBP01000200">
    <property type="protein sequence ID" value="OQP56314.1"/>
    <property type="molecule type" value="Genomic_DNA"/>
</dbReference>
<gene>
    <name evidence="3" type="ORF">A4R26_25800</name>
</gene>
<proteinExistence type="predicted"/>
<comment type="caution">
    <text evidence="3">The sequence shown here is derived from an EMBL/GenBank/DDBJ whole genome shotgun (WGS) entry which is preliminary data.</text>
</comment>
<keyword evidence="2" id="KW-0732">Signal</keyword>
<evidence type="ECO:0000313" key="4">
    <source>
        <dbReference type="Proteomes" id="UP000192276"/>
    </source>
</evidence>
<organism evidence="3 4">
    <name type="scientific">Niastella populi</name>
    <dbReference type="NCBI Taxonomy" id="550983"/>
    <lineage>
        <taxon>Bacteria</taxon>
        <taxon>Pseudomonadati</taxon>
        <taxon>Bacteroidota</taxon>
        <taxon>Chitinophagia</taxon>
        <taxon>Chitinophagales</taxon>
        <taxon>Chitinophagaceae</taxon>
        <taxon>Niastella</taxon>
    </lineage>
</organism>
<protein>
    <submittedName>
        <fullName evidence="3">Uncharacterized protein</fullName>
    </submittedName>
</protein>
<evidence type="ECO:0000256" key="2">
    <source>
        <dbReference type="SAM" id="SignalP"/>
    </source>
</evidence>
<feature type="signal peptide" evidence="2">
    <location>
        <begin position="1"/>
        <end position="23"/>
    </location>
</feature>
<dbReference type="RefSeq" id="WP_081168933.1">
    <property type="nucleotide sequence ID" value="NZ_LWBP01000200.1"/>
</dbReference>
<dbReference type="OrthoDB" id="629901at2"/>
<dbReference type="AlphaFoldDB" id="A0A1V9FD70"/>
<feature type="chain" id="PRO_5012845285" evidence="2">
    <location>
        <begin position="24"/>
        <end position="486"/>
    </location>
</feature>
<accession>A0A1V9FD70</accession>
<reference evidence="4" key="1">
    <citation type="submission" date="2016-04" db="EMBL/GenBank/DDBJ databases">
        <authorList>
            <person name="Chen L."/>
            <person name="Zhuang W."/>
            <person name="Wang G."/>
        </authorList>
    </citation>
    <scope>NUCLEOTIDE SEQUENCE [LARGE SCALE GENOMIC DNA]</scope>
    <source>
        <strain evidence="4">208</strain>
    </source>
</reference>
<evidence type="ECO:0000313" key="3">
    <source>
        <dbReference type="EMBL" id="OQP56314.1"/>
    </source>
</evidence>
<dbReference type="Proteomes" id="UP000192276">
    <property type="component" value="Unassembled WGS sequence"/>
</dbReference>
<evidence type="ECO:0000256" key="1">
    <source>
        <dbReference type="SAM" id="Coils"/>
    </source>
</evidence>
<dbReference type="STRING" id="550983.A4R26_25800"/>
<feature type="coiled-coil region" evidence="1">
    <location>
        <begin position="275"/>
        <end position="302"/>
    </location>
</feature>